<name>A0A0E9MZJ0_9BACT</name>
<dbReference type="OrthoDB" id="9803155at2"/>
<keyword evidence="4 9" id="KW-0808">Transferase</keyword>
<dbReference type="AlphaFoldDB" id="A0A0E9MZJ0"/>
<dbReference type="GO" id="GO:0005737">
    <property type="term" value="C:cytoplasm"/>
    <property type="evidence" value="ECO:0007669"/>
    <property type="project" value="UniProtKB-SubCell"/>
</dbReference>
<evidence type="ECO:0000256" key="9">
    <source>
        <dbReference type="HAMAP-Rule" id="MF_00082"/>
    </source>
</evidence>
<dbReference type="SUPFAM" id="SSF53633">
    <property type="entry name" value="Carbamate kinase-like"/>
    <property type="match status" value="1"/>
</dbReference>
<feature type="binding site" evidence="9">
    <location>
        <begin position="40"/>
        <end position="41"/>
    </location>
    <ligand>
        <name>substrate</name>
    </ligand>
</feature>
<evidence type="ECO:0000256" key="8">
    <source>
        <dbReference type="ARBA" id="ARBA00048141"/>
    </source>
</evidence>
<dbReference type="CDD" id="cd04238">
    <property type="entry name" value="AAK_NAGK-like"/>
    <property type="match status" value="1"/>
</dbReference>
<evidence type="ECO:0000256" key="2">
    <source>
        <dbReference type="ARBA" id="ARBA00022571"/>
    </source>
</evidence>
<evidence type="ECO:0000313" key="12">
    <source>
        <dbReference type="Proteomes" id="UP000033121"/>
    </source>
</evidence>
<dbReference type="InterPro" id="IPR036393">
    <property type="entry name" value="AceGlu_kinase-like_sf"/>
</dbReference>
<dbReference type="Gene3D" id="3.40.1160.10">
    <property type="entry name" value="Acetylglutamate kinase-like"/>
    <property type="match status" value="1"/>
</dbReference>
<keyword evidence="7 9" id="KW-0067">ATP-binding</keyword>
<dbReference type="InterPro" id="IPR037528">
    <property type="entry name" value="ArgB"/>
</dbReference>
<dbReference type="Pfam" id="PF00696">
    <property type="entry name" value="AA_kinase"/>
    <property type="match status" value="1"/>
</dbReference>
<keyword evidence="5 9" id="KW-0547">Nucleotide-binding</keyword>
<feature type="site" description="Transition state stabilizer" evidence="9">
    <location>
        <position position="8"/>
    </location>
</feature>
<dbReference type="PANTHER" id="PTHR23342">
    <property type="entry name" value="N-ACETYLGLUTAMATE SYNTHASE"/>
    <property type="match status" value="1"/>
</dbReference>
<keyword evidence="2 9" id="KW-0055">Arginine biosynthesis</keyword>
<protein>
    <recommendedName>
        <fullName evidence="9">Acetylglutamate kinase</fullName>
        <ecNumber evidence="9">2.7.2.8</ecNumber>
    </recommendedName>
    <alternativeName>
        <fullName evidence="9">N-acetyl-L-glutamate 5-phosphotransferase</fullName>
    </alternativeName>
    <alternativeName>
        <fullName evidence="9">NAG kinase</fullName>
        <shortName evidence="9">NAGK</shortName>
    </alternativeName>
</protein>
<dbReference type="InterPro" id="IPR001048">
    <property type="entry name" value="Asp/Glu/Uridylate_kinase"/>
</dbReference>
<keyword evidence="3 9" id="KW-0028">Amino-acid biosynthesis</keyword>
<evidence type="ECO:0000313" key="11">
    <source>
        <dbReference type="EMBL" id="GAO43167.1"/>
    </source>
</evidence>
<evidence type="ECO:0000256" key="6">
    <source>
        <dbReference type="ARBA" id="ARBA00022777"/>
    </source>
</evidence>
<dbReference type="PIRSF" id="PIRSF000728">
    <property type="entry name" value="NAGK"/>
    <property type="match status" value="1"/>
</dbReference>
<feature type="binding site" evidence="9">
    <location>
        <position position="62"/>
    </location>
    <ligand>
        <name>substrate</name>
    </ligand>
</feature>
<keyword evidence="12" id="KW-1185">Reference proteome</keyword>
<feature type="domain" description="Aspartate/glutamate/uridylate kinase" evidence="10">
    <location>
        <begin position="4"/>
        <end position="243"/>
    </location>
</feature>
<gene>
    <name evidence="9 11" type="primary">argB</name>
    <name evidence="11" type="ORF">FPE01S_02_02710</name>
</gene>
<dbReference type="GO" id="GO:0042450">
    <property type="term" value="P:L-arginine biosynthetic process via ornithine"/>
    <property type="evidence" value="ECO:0007669"/>
    <property type="project" value="UniProtKB-UniRule"/>
</dbReference>
<keyword evidence="6 9" id="KW-0418">Kinase</keyword>
<dbReference type="InterPro" id="IPR004662">
    <property type="entry name" value="AcgluKinase_fam"/>
</dbReference>
<dbReference type="EC" id="2.7.2.8" evidence="9"/>
<dbReference type="NCBIfam" id="TIGR00761">
    <property type="entry name" value="argB"/>
    <property type="match status" value="1"/>
</dbReference>
<dbReference type="GO" id="GO:0003991">
    <property type="term" value="F:acetylglutamate kinase activity"/>
    <property type="evidence" value="ECO:0007669"/>
    <property type="project" value="UniProtKB-UniRule"/>
</dbReference>
<keyword evidence="9" id="KW-0963">Cytoplasm</keyword>
<dbReference type="UniPathway" id="UPA00068">
    <property type="reaction ID" value="UER00107"/>
</dbReference>
<comment type="pathway">
    <text evidence="1 9">Amino-acid biosynthesis; L-arginine biosynthesis; N(2)-acetyl-L-ornithine from L-glutamate: step 2/4.</text>
</comment>
<dbReference type="GO" id="GO:0005524">
    <property type="term" value="F:ATP binding"/>
    <property type="evidence" value="ECO:0007669"/>
    <property type="project" value="UniProtKB-UniRule"/>
</dbReference>
<dbReference type="STRING" id="1220578.FPE01S_02_02710"/>
<dbReference type="Proteomes" id="UP000033121">
    <property type="component" value="Unassembled WGS sequence"/>
</dbReference>
<comment type="function">
    <text evidence="9">Catalyzes the ATP-dependent phosphorylation of N-acetyl-L-glutamate.</text>
</comment>
<dbReference type="HAMAP" id="MF_00082">
    <property type="entry name" value="ArgB"/>
    <property type="match status" value="1"/>
</dbReference>
<comment type="similarity">
    <text evidence="9">Belongs to the acetylglutamate kinase family. ArgB subfamily.</text>
</comment>
<dbReference type="PANTHER" id="PTHR23342:SF0">
    <property type="entry name" value="N-ACETYLGLUTAMATE SYNTHASE, MITOCHONDRIAL"/>
    <property type="match status" value="1"/>
</dbReference>
<evidence type="ECO:0000256" key="4">
    <source>
        <dbReference type="ARBA" id="ARBA00022679"/>
    </source>
</evidence>
<feature type="site" description="Transition state stabilizer" evidence="9">
    <location>
        <position position="225"/>
    </location>
</feature>
<evidence type="ECO:0000256" key="5">
    <source>
        <dbReference type="ARBA" id="ARBA00022741"/>
    </source>
</evidence>
<comment type="caution">
    <text evidence="11">The sequence shown here is derived from an EMBL/GenBank/DDBJ whole genome shotgun (WGS) entry which is preliminary data.</text>
</comment>
<accession>A0A0E9MZJ0</accession>
<comment type="subcellular location">
    <subcellularLocation>
        <location evidence="9">Cytoplasm</location>
    </subcellularLocation>
</comment>
<proteinExistence type="inferred from homology"/>
<evidence type="ECO:0000256" key="3">
    <source>
        <dbReference type="ARBA" id="ARBA00022605"/>
    </source>
</evidence>
<evidence type="ECO:0000256" key="1">
    <source>
        <dbReference type="ARBA" id="ARBA00004828"/>
    </source>
</evidence>
<dbReference type="EMBL" id="BBWV01000002">
    <property type="protein sequence ID" value="GAO43167.1"/>
    <property type="molecule type" value="Genomic_DNA"/>
</dbReference>
<sequence>MKQVFVIKIGGNVIDDPEALNSFLEDFHRIDSPKVLVHGGGKIASRLGDQLGIKSNYVDGRRITDDATIDLVTMVYGGLVNKQVVAQLQSLGCNAIGITGADANLLPAIKRPVKTIDFGWVGDVEAGKIPVNRWQVLLDNDFIPVLAPLTHDGQGHMLNTNADTMAAVIAEALSVQYNVRLLYCFEKKGILEDVNNDASVITHLDRNSYATLRQEGKLFAGILPKLDNAFAAIDAGVKEVLIGHAEDLLQNTTTKTTGTLITA</sequence>
<evidence type="ECO:0000256" key="7">
    <source>
        <dbReference type="ARBA" id="ARBA00022840"/>
    </source>
</evidence>
<organism evidence="11 12">
    <name type="scientific">Flavihumibacter petaseus NBRC 106054</name>
    <dbReference type="NCBI Taxonomy" id="1220578"/>
    <lineage>
        <taxon>Bacteria</taxon>
        <taxon>Pseudomonadati</taxon>
        <taxon>Bacteroidota</taxon>
        <taxon>Chitinophagia</taxon>
        <taxon>Chitinophagales</taxon>
        <taxon>Chitinophagaceae</taxon>
        <taxon>Flavihumibacter</taxon>
    </lineage>
</organism>
<reference evidence="11 12" key="1">
    <citation type="submission" date="2015-04" db="EMBL/GenBank/DDBJ databases">
        <title>Whole genome shotgun sequence of Flavihumibacter petaseus NBRC 106054.</title>
        <authorList>
            <person name="Miyazawa S."/>
            <person name="Hosoyama A."/>
            <person name="Hashimoto M."/>
            <person name="Noguchi M."/>
            <person name="Tsuchikane K."/>
            <person name="Ohji S."/>
            <person name="Yamazoe A."/>
            <person name="Ichikawa N."/>
            <person name="Kimura A."/>
            <person name="Fujita N."/>
        </authorList>
    </citation>
    <scope>NUCLEOTIDE SEQUENCE [LARGE SCALE GENOMIC DNA]</scope>
    <source>
        <strain evidence="11 12">NBRC 106054</strain>
    </source>
</reference>
<evidence type="ECO:0000259" key="10">
    <source>
        <dbReference type="Pfam" id="PF00696"/>
    </source>
</evidence>
<dbReference type="RefSeq" id="WP_046369090.1">
    <property type="nucleotide sequence ID" value="NZ_BBWV01000002.1"/>
</dbReference>
<feature type="binding site" evidence="9">
    <location>
        <position position="159"/>
    </location>
    <ligand>
        <name>substrate</name>
    </ligand>
</feature>
<comment type="catalytic activity">
    <reaction evidence="8 9">
        <text>N-acetyl-L-glutamate + ATP = N-acetyl-L-glutamyl 5-phosphate + ADP</text>
        <dbReference type="Rhea" id="RHEA:14629"/>
        <dbReference type="ChEBI" id="CHEBI:30616"/>
        <dbReference type="ChEBI" id="CHEBI:44337"/>
        <dbReference type="ChEBI" id="CHEBI:57936"/>
        <dbReference type="ChEBI" id="CHEBI:456216"/>
        <dbReference type="EC" id="2.7.2.8"/>
    </reaction>
</comment>